<dbReference type="PANTHER" id="PTHR30158:SF24">
    <property type="entry name" value="HLYD FAMILY SECRETION PROTEIN"/>
    <property type="match status" value="1"/>
</dbReference>
<dbReference type="EMBL" id="JAJISD010000012">
    <property type="protein sequence ID" value="MCC8432039.1"/>
    <property type="molecule type" value="Genomic_DNA"/>
</dbReference>
<evidence type="ECO:0000256" key="2">
    <source>
        <dbReference type="ARBA" id="ARBA00009477"/>
    </source>
</evidence>
<comment type="similarity">
    <text evidence="2">Belongs to the membrane fusion protein (MFP) (TC 8.A.1) family.</text>
</comment>
<accession>A0ABS8L131</accession>
<dbReference type="NCBIfam" id="TIGR01730">
    <property type="entry name" value="RND_mfp"/>
    <property type="match status" value="1"/>
</dbReference>
<feature type="domain" description="Multidrug resistance protein MdtA-like alpha-helical hairpin" evidence="4">
    <location>
        <begin position="93"/>
        <end position="161"/>
    </location>
</feature>
<dbReference type="Pfam" id="PF25917">
    <property type="entry name" value="BSH_RND"/>
    <property type="match status" value="1"/>
</dbReference>
<name>A0ABS8L131_9HYPH</name>
<dbReference type="InterPro" id="IPR058624">
    <property type="entry name" value="MdtA-like_HH"/>
</dbReference>
<organism evidence="8 9">
    <name type="scientific">Reyranella aquatilis</name>
    <dbReference type="NCBI Taxonomy" id="2035356"/>
    <lineage>
        <taxon>Bacteria</taxon>
        <taxon>Pseudomonadati</taxon>
        <taxon>Pseudomonadota</taxon>
        <taxon>Alphaproteobacteria</taxon>
        <taxon>Hyphomicrobiales</taxon>
        <taxon>Reyranellaceae</taxon>
        <taxon>Reyranella</taxon>
    </lineage>
</organism>
<evidence type="ECO:0000259" key="7">
    <source>
        <dbReference type="Pfam" id="PF25967"/>
    </source>
</evidence>
<keyword evidence="3" id="KW-0175">Coiled coil</keyword>
<dbReference type="InterPro" id="IPR058625">
    <property type="entry name" value="MdtA-like_BSH"/>
</dbReference>
<feature type="domain" description="Multidrug resistance protein MdtA-like barrel-sandwich hybrid" evidence="5">
    <location>
        <begin position="52"/>
        <end position="193"/>
    </location>
</feature>
<gene>
    <name evidence="8" type="ORF">LJ725_23950</name>
</gene>
<dbReference type="InterPro" id="IPR058626">
    <property type="entry name" value="MdtA-like_b-barrel"/>
</dbReference>
<evidence type="ECO:0000256" key="3">
    <source>
        <dbReference type="SAM" id="Coils"/>
    </source>
</evidence>
<evidence type="ECO:0000313" key="8">
    <source>
        <dbReference type="EMBL" id="MCC8432039.1"/>
    </source>
</evidence>
<comment type="caution">
    <text evidence="8">The sequence shown here is derived from an EMBL/GenBank/DDBJ whole genome shotgun (WGS) entry which is preliminary data.</text>
</comment>
<dbReference type="InterPro" id="IPR058627">
    <property type="entry name" value="MdtA-like_C"/>
</dbReference>
<evidence type="ECO:0000256" key="1">
    <source>
        <dbReference type="ARBA" id="ARBA00004196"/>
    </source>
</evidence>
<dbReference type="Pfam" id="PF25944">
    <property type="entry name" value="Beta-barrel_RND"/>
    <property type="match status" value="1"/>
</dbReference>
<proteinExistence type="inferred from homology"/>
<feature type="coiled-coil region" evidence="3">
    <location>
        <begin position="92"/>
        <end position="157"/>
    </location>
</feature>
<dbReference type="SUPFAM" id="SSF111369">
    <property type="entry name" value="HlyD-like secretion proteins"/>
    <property type="match status" value="1"/>
</dbReference>
<keyword evidence="9" id="KW-1185">Reference proteome</keyword>
<dbReference type="Proteomes" id="UP001198862">
    <property type="component" value="Unassembled WGS sequence"/>
</dbReference>
<dbReference type="Gene3D" id="2.40.420.20">
    <property type="match status" value="1"/>
</dbReference>
<sequence length="381" mass="40831">MAAVALAALLAGCKPENKFQPPPPAEVSVAVPVKQEVAPFEVLTGNTVAFATVDLVARVEGFLTSQNYVDGSEAKKGQQLFGIEQTMYKAKVKEAEAQLDGNKALLVQAEAEFTRQETLLRQNVSAQATYDTAKAKRDNARANVENAEGNLTVAQTNLSYTTVNAPFDGIVSKHLVSVGELVGATNATKLATIVQLDPMYVTFNMSEQDVLEIRRNLKDRRLDVEELSKIPLEIGLMNEEGFPHKGFLNYVSPELDATTGTILVRGLFSNPTRALIPGFFVRVKVPKGLGPTPSLLVPNRAISEDQAGKYLLTVGKDNVVTQTRITTGQLLANGLRVISTGLKEDDQVVLNLNGAAIPGAKVVPKLTTIPVTTDGTPAAPK</sequence>
<evidence type="ECO:0000259" key="6">
    <source>
        <dbReference type="Pfam" id="PF25944"/>
    </source>
</evidence>
<dbReference type="Gene3D" id="2.40.30.170">
    <property type="match status" value="1"/>
</dbReference>
<evidence type="ECO:0000313" key="9">
    <source>
        <dbReference type="Proteomes" id="UP001198862"/>
    </source>
</evidence>
<dbReference type="Pfam" id="PF25967">
    <property type="entry name" value="RND-MFP_C"/>
    <property type="match status" value="1"/>
</dbReference>
<dbReference type="Gene3D" id="2.40.50.100">
    <property type="match status" value="1"/>
</dbReference>
<feature type="domain" description="Multidrug resistance protein MdtA-like C-terminal permuted SH3" evidence="7">
    <location>
        <begin position="295"/>
        <end position="350"/>
    </location>
</feature>
<evidence type="ECO:0000259" key="5">
    <source>
        <dbReference type="Pfam" id="PF25917"/>
    </source>
</evidence>
<dbReference type="Gene3D" id="1.10.287.470">
    <property type="entry name" value="Helix hairpin bin"/>
    <property type="match status" value="1"/>
</dbReference>
<dbReference type="Pfam" id="PF25876">
    <property type="entry name" value="HH_MFP_RND"/>
    <property type="match status" value="1"/>
</dbReference>
<reference evidence="8 9" key="1">
    <citation type="submission" date="2021-11" db="EMBL/GenBank/DDBJ databases">
        <authorList>
            <person name="Lee D.-H."/>
            <person name="Kim S.-B."/>
        </authorList>
    </citation>
    <scope>NUCLEOTIDE SEQUENCE [LARGE SCALE GENOMIC DNA]</scope>
    <source>
        <strain evidence="8 9">KCTC 52223</strain>
    </source>
</reference>
<dbReference type="InterPro" id="IPR006143">
    <property type="entry name" value="RND_pump_MFP"/>
</dbReference>
<dbReference type="PANTHER" id="PTHR30158">
    <property type="entry name" value="ACRA/E-RELATED COMPONENT OF DRUG EFFLUX TRANSPORTER"/>
    <property type="match status" value="1"/>
</dbReference>
<feature type="domain" description="Multidrug resistance protein MdtA-like beta-barrel" evidence="6">
    <location>
        <begin position="198"/>
        <end position="286"/>
    </location>
</feature>
<dbReference type="RefSeq" id="WP_230553457.1">
    <property type="nucleotide sequence ID" value="NZ_JAJISD010000012.1"/>
</dbReference>
<comment type="subcellular location">
    <subcellularLocation>
        <location evidence="1">Cell envelope</location>
    </subcellularLocation>
</comment>
<protein>
    <submittedName>
        <fullName evidence="8">Efflux RND transporter periplasmic adaptor subunit</fullName>
    </submittedName>
</protein>
<evidence type="ECO:0000259" key="4">
    <source>
        <dbReference type="Pfam" id="PF25876"/>
    </source>
</evidence>